<dbReference type="Proteomes" id="UP000001025">
    <property type="component" value="Chromosome"/>
</dbReference>
<evidence type="ECO:0000313" key="2">
    <source>
        <dbReference type="Proteomes" id="UP000001025"/>
    </source>
</evidence>
<dbReference type="STRING" id="243090.RB3142"/>
<protein>
    <submittedName>
        <fullName evidence="1">Uncharacterized protein</fullName>
    </submittedName>
</protein>
<sequence>MSSLRITLPFNGHVNEWFYVLVDLSLVHQLSKPGCDDCRVQCEHIELVAEKRIIRISQVNLDLRVRCQRFIVGIEIPIENPIEAVGNRSTRILGSPIPPFIVSVAALVAPKRCTLVNAVPEQWLTHQFACARMGGLRFVEWVVFSHMIQWQNVADHPVGARDLPFSRRPTRRLGCIGWFK</sequence>
<dbReference type="HOGENOM" id="CLU_1495077_0_0_0"/>
<dbReference type="EMBL" id="BX294138">
    <property type="protein sequence ID" value="CAD73020.1"/>
    <property type="molecule type" value="Genomic_DNA"/>
</dbReference>
<proteinExistence type="predicted"/>
<dbReference type="KEGG" id="rba:RB3142"/>
<dbReference type="InParanoid" id="Q7UUQ7"/>
<dbReference type="AlphaFoldDB" id="Q7UUQ7"/>
<reference evidence="1 2" key="1">
    <citation type="journal article" date="2003" name="Proc. Natl. Acad. Sci. U.S.A.">
        <title>Complete genome sequence of the marine planctomycete Pirellula sp. strain 1.</title>
        <authorList>
            <person name="Gloeckner F.O."/>
            <person name="Kube M."/>
            <person name="Bauer M."/>
            <person name="Teeling H."/>
            <person name="Lombardot T."/>
            <person name="Ludwig W."/>
            <person name="Gade D."/>
            <person name="Beck A."/>
            <person name="Borzym K."/>
            <person name="Heitmann K."/>
            <person name="Rabus R."/>
            <person name="Schlesner H."/>
            <person name="Amann R."/>
            <person name="Reinhardt R."/>
        </authorList>
    </citation>
    <scope>NUCLEOTIDE SEQUENCE [LARGE SCALE GENOMIC DNA]</scope>
    <source>
        <strain evidence="2">DSM 10527 / NCIMB 13988 / SH1</strain>
    </source>
</reference>
<gene>
    <name evidence="1" type="ordered locus">RB3142</name>
</gene>
<dbReference type="EnsemblBacteria" id="CAD73020">
    <property type="protein sequence ID" value="CAD73020"/>
    <property type="gene ID" value="RB3142"/>
</dbReference>
<evidence type="ECO:0000313" key="1">
    <source>
        <dbReference type="EMBL" id="CAD73020.1"/>
    </source>
</evidence>
<organism evidence="1 2">
    <name type="scientific">Rhodopirellula baltica (strain DSM 10527 / NCIMB 13988 / SH1)</name>
    <dbReference type="NCBI Taxonomy" id="243090"/>
    <lineage>
        <taxon>Bacteria</taxon>
        <taxon>Pseudomonadati</taxon>
        <taxon>Planctomycetota</taxon>
        <taxon>Planctomycetia</taxon>
        <taxon>Pirellulales</taxon>
        <taxon>Pirellulaceae</taxon>
        <taxon>Rhodopirellula</taxon>
    </lineage>
</organism>
<keyword evidence="2" id="KW-1185">Reference proteome</keyword>
<dbReference type="OrthoDB" id="291960at2"/>
<accession>Q7UUQ7</accession>
<name>Q7UUQ7_RHOBA</name>